<comment type="caution">
    <text evidence="2">The sequence shown here is derived from an EMBL/GenBank/DDBJ whole genome shotgun (WGS) entry which is preliminary data.</text>
</comment>
<evidence type="ECO:0000313" key="3">
    <source>
        <dbReference type="Proteomes" id="UP000682713"/>
    </source>
</evidence>
<reference evidence="2 3" key="1">
    <citation type="submission" date="2021-05" db="EMBL/GenBank/DDBJ databases">
        <title>Novel Bacillus species.</title>
        <authorList>
            <person name="Liu G."/>
        </authorList>
    </citation>
    <scope>NUCLEOTIDE SEQUENCE [LARGE SCALE GENOMIC DNA]</scope>
    <source>
        <strain evidence="2 3">FJAT-49732</strain>
    </source>
</reference>
<dbReference type="InterPro" id="IPR011009">
    <property type="entry name" value="Kinase-like_dom_sf"/>
</dbReference>
<dbReference type="AlphaFoldDB" id="A0A942YLA7"/>
<keyword evidence="3" id="KW-1185">Reference proteome</keyword>
<proteinExistence type="predicted"/>
<accession>A0A942YLA7</accession>
<dbReference type="InterPro" id="IPR002575">
    <property type="entry name" value="Aminoglycoside_PTrfase"/>
</dbReference>
<feature type="domain" description="Aminoglycoside phosphotransferase" evidence="1">
    <location>
        <begin position="32"/>
        <end position="222"/>
    </location>
</feature>
<dbReference type="Proteomes" id="UP000682713">
    <property type="component" value="Unassembled WGS sequence"/>
</dbReference>
<protein>
    <submittedName>
        <fullName evidence="2">Phosphotransferase</fullName>
    </submittedName>
</protein>
<evidence type="ECO:0000313" key="2">
    <source>
        <dbReference type="EMBL" id="MBS4200149.1"/>
    </source>
</evidence>
<name>A0A942YLA7_9BACI</name>
<dbReference type="RefSeq" id="WP_213110753.1">
    <property type="nucleotide sequence ID" value="NZ_JAGYPJ010000001.1"/>
</dbReference>
<sequence length="299" mass="35100">MDDMIVNGNSAIDQRIAALNNHKLLGFKIVEWKELSGGTSSKIWKLTGDDDKTYVYKENEKDVIIEESLYLKAYEHLKILPEIIFIDENQQYYIYEYIEGEIKTNLGNKEANLHILVEELIIHYQPFPEKKWGYTYQRYDSFREFLLSEVDNARDTVETVLTFQDCEKVKFLIETRDRGEDPYLLHGDCGVHNFLQKNDRLIGVIDPLTLAGPPLFELVFAFCSSPDHLSYEVIYEVARKLPTFNHDRKYLVEEVIIGLYLRIERCLYHHPNDLPDYLKAWSYWISLLDVDNKNANDGI</sequence>
<dbReference type="Gene3D" id="3.90.1200.10">
    <property type="match status" value="1"/>
</dbReference>
<organism evidence="2 3">
    <name type="scientific">Lederbergia citrisecunda</name>
    <dbReference type="NCBI Taxonomy" id="2833583"/>
    <lineage>
        <taxon>Bacteria</taxon>
        <taxon>Bacillati</taxon>
        <taxon>Bacillota</taxon>
        <taxon>Bacilli</taxon>
        <taxon>Bacillales</taxon>
        <taxon>Bacillaceae</taxon>
        <taxon>Lederbergia</taxon>
    </lineage>
</organism>
<dbReference type="Pfam" id="PF01636">
    <property type="entry name" value="APH"/>
    <property type="match status" value="1"/>
</dbReference>
<evidence type="ECO:0000259" key="1">
    <source>
        <dbReference type="Pfam" id="PF01636"/>
    </source>
</evidence>
<gene>
    <name evidence="2" type="ORF">KHA93_10960</name>
</gene>
<dbReference type="SUPFAM" id="SSF56112">
    <property type="entry name" value="Protein kinase-like (PK-like)"/>
    <property type="match status" value="1"/>
</dbReference>
<dbReference type="EMBL" id="JAGYPJ010000001">
    <property type="protein sequence ID" value="MBS4200149.1"/>
    <property type="molecule type" value="Genomic_DNA"/>
</dbReference>